<keyword evidence="5" id="KW-0732">Signal</keyword>
<dbReference type="EMBL" id="JACVHF010000016">
    <property type="protein sequence ID" value="MBC9785588.1"/>
    <property type="molecule type" value="Genomic_DNA"/>
</dbReference>
<evidence type="ECO:0000256" key="1">
    <source>
        <dbReference type="ARBA" id="ARBA00007074"/>
    </source>
</evidence>
<feature type="signal peptide" evidence="5">
    <location>
        <begin position="1"/>
        <end position="26"/>
    </location>
</feature>
<dbReference type="InterPro" id="IPR039439">
    <property type="entry name" value="SH3b1_dom"/>
</dbReference>
<dbReference type="Pfam" id="PF12913">
    <property type="entry name" value="SH3_6"/>
    <property type="match status" value="1"/>
</dbReference>
<sequence>MKKLITSVMAALTMALAVVPVTQVRAESNNALSANVRNFTLPNVLPEMQQADFWVAKTFDPDRVLMTSVQIQAFNGKIQAALPNTVFDLTTFPTSLSREELHKKITPVPLPEDTLYVEGKAINKAYFQKATKRMSLESMKKNNPVAYAFTIKRSSLGAYPTTDRITDEQEDKIYDWNLQTTIGPAEPILVLYQNQAKDWAFVQYYNYAGWMPTANLAIASNRDEWLEYIKADRFLVVTGGKLSLGPNPLWPERSDYELVMGTKLPLVDAEKATAIVDYQSAAGNYQVSIPVRDKAGKLSFRIALIPFSADVSEGYPPYTRANILRQVFKLQGERYGWGGLFHSWDCSSLVMDVFRSFGFNLPRNTDEQEKVPGKTLQLTQVQKTKRNNLLATLNPGTLLYLPGHTMIYLGTFQGRPYVISAVGSVGDPTRPNPDGVTLPKIPIYGIVVSDLTLSRKKVDLDWLTALTSANEITDTEGVNRKLK</sequence>
<comment type="caution">
    <text evidence="7">The sequence shown here is derived from an EMBL/GenBank/DDBJ whole genome shotgun (WGS) entry which is preliminary data.</text>
</comment>
<keyword evidence="2" id="KW-0645">Protease</keyword>
<dbReference type="InterPro" id="IPR038765">
    <property type="entry name" value="Papain-like_cys_pep_sf"/>
</dbReference>
<dbReference type="PROSITE" id="PS51935">
    <property type="entry name" value="NLPC_P60"/>
    <property type="match status" value="1"/>
</dbReference>
<evidence type="ECO:0000256" key="2">
    <source>
        <dbReference type="ARBA" id="ARBA00022670"/>
    </source>
</evidence>
<dbReference type="Gene3D" id="3.90.1720.10">
    <property type="entry name" value="endopeptidase domain like (from Nostoc punctiforme)"/>
    <property type="match status" value="1"/>
</dbReference>
<evidence type="ECO:0000256" key="5">
    <source>
        <dbReference type="SAM" id="SignalP"/>
    </source>
</evidence>
<dbReference type="SUPFAM" id="SSF54001">
    <property type="entry name" value="Cysteine proteinases"/>
    <property type="match status" value="1"/>
</dbReference>
<evidence type="ECO:0000259" key="6">
    <source>
        <dbReference type="PROSITE" id="PS51935"/>
    </source>
</evidence>
<protein>
    <submittedName>
        <fullName evidence="7">SH3 domain-containing protein</fullName>
    </submittedName>
</protein>
<dbReference type="Pfam" id="PF00877">
    <property type="entry name" value="NLPC_P60"/>
    <property type="match status" value="1"/>
</dbReference>
<proteinExistence type="inferred from homology"/>
<organism evidence="7 8">
    <name type="scientific">Heliobacterium chlorum</name>
    <dbReference type="NCBI Taxonomy" id="2698"/>
    <lineage>
        <taxon>Bacteria</taxon>
        <taxon>Bacillati</taxon>
        <taxon>Bacillota</taxon>
        <taxon>Clostridia</taxon>
        <taxon>Eubacteriales</taxon>
        <taxon>Heliobacteriaceae</taxon>
        <taxon>Heliobacterium</taxon>
    </lineage>
</organism>
<dbReference type="RefSeq" id="WP_188041041.1">
    <property type="nucleotide sequence ID" value="NZ_JACVHF010000016.1"/>
</dbReference>
<gene>
    <name evidence="7" type="ORF">H1S01_13930</name>
</gene>
<evidence type="ECO:0000256" key="3">
    <source>
        <dbReference type="ARBA" id="ARBA00022801"/>
    </source>
</evidence>
<evidence type="ECO:0000313" key="7">
    <source>
        <dbReference type="EMBL" id="MBC9785588.1"/>
    </source>
</evidence>
<dbReference type="Proteomes" id="UP000617402">
    <property type="component" value="Unassembled WGS sequence"/>
</dbReference>
<evidence type="ECO:0000256" key="4">
    <source>
        <dbReference type="ARBA" id="ARBA00022807"/>
    </source>
</evidence>
<comment type="similarity">
    <text evidence="1">Belongs to the peptidase C40 family.</text>
</comment>
<keyword evidence="4" id="KW-0788">Thiol protease</keyword>
<feature type="domain" description="NlpC/P60" evidence="6">
    <location>
        <begin position="317"/>
        <end position="450"/>
    </location>
</feature>
<name>A0ABR7T6F0_HELCL</name>
<accession>A0ABR7T6F0</accession>
<keyword evidence="3" id="KW-0378">Hydrolase</keyword>
<feature type="chain" id="PRO_5045950751" evidence="5">
    <location>
        <begin position="27"/>
        <end position="483"/>
    </location>
</feature>
<reference evidence="7 8" key="1">
    <citation type="submission" date="2020-07" db="EMBL/GenBank/DDBJ databases">
        <title>Draft whole-genome sequence of Heliobacterium chlorum DSM 3682, type strain.</title>
        <authorList>
            <person name="Kyndt J.A."/>
            <person name="Meyer T.E."/>
            <person name="Imhoff J.F."/>
        </authorList>
    </citation>
    <scope>NUCLEOTIDE SEQUENCE [LARGE SCALE GENOMIC DNA]</scope>
    <source>
        <strain evidence="7 8">DSM 3682</strain>
    </source>
</reference>
<evidence type="ECO:0000313" key="8">
    <source>
        <dbReference type="Proteomes" id="UP000617402"/>
    </source>
</evidence>
<dbReference type="InterPro" id="IPR000064">
    <property type="entry name" value="NLP_P60_dom"/>
</dbReference>
<keyword evidence="8" id="KW-1185">Reference proteome</keyword>